<gene>
    <name evidence="2" type="ORF">GCM10023184_22950</name>
</gene>
<evidence type="ECO:0008006" key="4">
    <source>
        <dbReference type="Google" id="ProtNLM"/>
    </source>
</evidence>
<comment type="caution">
    <text evidence="2">The sequence shown here is derived from an EMBL/GenBank/DDBJ whole genome shotgun (WGS) entry which is preliminary data.</text>
</comment>
<feature type="region of interest" description="Disordered" evidence="1">
    <location>
        <begin position="1"/>
        <end position="66"/>
    </location>
</feature>
<proteinExistence type="predicted"/>
<dbReference type="RefSeq" id="WP_345255856.1">
    <property type="nucleotide sequence ID" value="NZ_BAABGY010000007.1"/>
</dbReference>
<organism evidence="2 3">
    <name type="scientific">Flaviaesturariibacter amylovorans</name>
    <dbReference type="NCBI Taxonomy" id="1084520"/>
    <lineage>
        <taxon>Bacteria</taxon>
        <taxon>Pseudomonadati</taxon>
        <taxon>Bacteroidota</taxon>
        <taxon>Chitinophagia</taxon>
        <taxon>Chitinophagales</taxon>
        <taxon>Chitinophagaceae</taxon>
        <taxon>Flaviaestuariibacter</taxon>
    </lineage>
</organism>
<evidence type="ECO:0000313" key="3">
    <source>
        <dbReference type="Proteomes" id="UP001501725"/>
    </source>
</evidence>
<keyword evidence="3" id="KW-1185">Reference proteome</keyword>
<protein>
    <recommendedName>
        <fullName evidence="4">General stress protein</fullName>
    </recommendedName>
</protein>
<accession>A0ABP8GY72</accession>
<evidence type="ECO:0000313" key="2">
    <source>
        <dbReference type="EMBL" id="GAA4331281.1"/>
    </source>
</evidence>
<reference evidence="3" key="1">
    <citation type="journal article" date="2019" name="Int. J. Syst. Evol. Microbiol.">
        <title>The Global Catalogue of Microorganisms (GCM) 10K type strain sequencing project: providing services to taxonomists for standard genome sequencing and annotation.</title>
        <authorList>
            <consortium name="The Broad Institute Genomics Platform"/>
            <consortium name="The Broad Institute Genome Sequencing Center for Infectious Disease"/>
            <person name="Wu L."/>
            <person name="Ma J."/>
        </authorList>
    </citation>
    <scope>NUCLEOTIDE SEQUENCE [LARGE SCALE GENOMIC DNA]</scope>
    <source>
        <strain evidence="3">JCM 17919</strain>
    </source>
</reference>
<evidence type="ECO:0000256" key="1">
    <source>
        <dbReference type="SAM" id="MobiDB-lite"/>
    </source>
</evidence>
<name>A0ABP8GY72_9BACT</name>
<feature type="compositionally biased region" description="Basic and acidic residues" evidence="1">
    <location>
        <begin position="1"/>
        <end position="11"/>
    </location>
</feature>
<dbReference type="EMBL" id="BAABGY010000007">
    <property type="protein sequence ID" value="GAA4331281.1"/>
    <property type="molecule type" value="Genomic_DNA"/>
</dbReference>
<dbReference type="Proteomes" id="UP001501725">
    <property type="component" value="Unassembled WGS sequence"/>
</dbReference>
<sequence>MALPDEKKHFESAGTGRRLTDEEATQAAREPGTGDPGGQGAHPGLTDSPSGDGWAENKIATSLDDE</sequence>